<dbReference type="PANTHER" id="PTHR31102:SF1">
    <property type="entry name" value="CATION_H+ EXCHANGER DOMAIN-CONTAINING PROTEIN"/>
    <property type="match status" value="1"/>
</dbReference>
<protein>
    <recommendedName>
        <fullName evidence="7">Cation/H+ exchanger transmembrane domain-containing protein</fullName>
    </recommendedName>
</protein>
<keyword evidence="3 6" id="KW-0812">Transmembrane</keyword>
<dbReference type="InterPro" id="IPR006153">
    <property type="entry name" value="Cation/H_exchanger_TM"/>
</dbReference>
<evidence type="ECO:0000313" key="9">
    <source>
        <dbReference type="Proteomes" id="UP000728032"/>
    </source>
</evidence>
<keyword evidence="9" id="KW-1185">Reference proteome</keyword>
<dbReference type="InterPro" id="IPR038770">
    <property type="entry name" value="Na+/solute_symporter_sf"/>
</dbReference>
<feature type="transmembrane region" description="Helical" evidence="6">
    <location>
        <begin position="124"/>
        <end position="147"/>
    </location>
</feature>
<feature type="domain" description="Cation/H+ exchanger transmembrane" evidence="7">
    <location>
        <begin position="53"/>
        <end position="422"/>
    </location>
</feature>
<dbReference type="OrthoDB" id="423807at2759"/>
<feature type="non-terminal residue" evidence="8">
    <location>
        <position position="1"/>
    </location>
</feature>
<dbReference type="Gene3D" id="1.20.1530.20">
    <property type="match status" value="1"/>
</dbReference>
<comment type="similarity">
    <text evidence="2">Belongs to the monovalent cation:proton antiporter 1 (CPA1) transporter (TC 2.A.36) family.</text>
</comment>
<feature type="transmembrane region" description="Helical" evidence="6">
    <location>
        <begin position="95"/>
        <end position="112"/>
    </location>
</feature>
<feature type="transmembrane region" description="Helical" evidence="6">
    <location>
        <begin position="64"/>
        <end position="83"/>
    </location>
</feature>
<evidence type="ECO:0000256" key="3">
    <source>
        <dbReference type="ARBA" id="ARBA00022692"/>
    </source>
</evidence>
<evidence type="ECO:0000256" key="4">
    <source>
        <dbReference type="ARBA" id="ARBA00022989"/>
    </source>
</evidence>
<feature type="transmembrane region" description="Helical" evidence="6">
    <location>
        <begin position="407"/>
        <end position="430"/>
    </location>
</feature>
<feature type="transmembrane region" description="Helical" evidence="6">
    <location>
        <begin position="228"/>
        <end position="247"/>
    </location>
</feature>
<dbReference type="InterPro" id="IPR051843">
    <property type="entry name" value="CPA1_transporter"/>
</dbReference>
<dbReference type="EMBL" id="CAJPVJ010005719">
    <property type="protein sequence ID" value="CAG2169770.1"/>
    <property type="molecule type" value="Genomic_DNA"/>
</dbReference>
<feature type="transmembrane region" description="Helical" evidence="6">
    <location>
        <begin position="186"/>
        <end position="208"/>
    </location>
</feature>
<dbReference type="Pfam" id="PF00999">
    <property type="entry name" value="Na_H_Exchanger"/>
    <property type="match status" value="1"/>
</dbReference>
<proteinExistence type="inferred from homology"/>
<feature type="transmembrane region" description="Helical" evidence="6">
    <location>
        <begin position="259"/>
        <end position="275"/>
    </location>
</feature>
<gene>
    <name evidence="8" type="ORF">ONB1V03_LOCUS9244</name>
</gene>
<feature type="transmembrane region" description="Helical" evidence="6">
    <location>
        <begin position="309"/>
        <end position="327"/>
    </location>
</feature>
<dbReference type="GO" id="GO:1902600">
    <property type="term" value="P:proton transmembrane transport"/>
    <property type="evidence" value="ECO:0007669"/>
    <property type="project" value="InterPro"/>
</dbReference>
<dbReference type="EMBL" id="OC920544">
    <property type="protein sequence ID" value="CAD7652583.1"/>
    <property type="molecule type" value="Genomic_DNA"/>
</dbReference>
<dbReference type="GO" id="GO:0015297">
    <property type="term" value="F:antiporter activity"/>
    <property type="evidence" value="ECO:0007669"/>
    <property type="project" value="InterPro"/>
</dbReference>
<evidence type="ECO:0000313" key="8">
    <source>
        <dbReference type="EMBL" id="CAD7652583.1"/>
    </source>
</evidence>
<feature type="transmembrane region" description="Helical" evidence="6">
    <location>
        <begin position="40"/>
        <end position="57"/>
    </location>
</feature>
<keyword evidence="4 6" id="KW-1133">Transmembrane helix</keyword>
<evidence type="ECO:0000256" key="5">
    <source>
        <dbReference type="ARBA" id="ARBA00023136"/>
    </source>
</evidence>
<comment type="subcellular location">
    <subcellularLocation>
        <location evidence="1">Membrane</location>
        <topology evidence="1">Multi-pass membrane protein</topology>
    </subcellularLocation>
</comment>
<feature type="transmembrane region" description="Helical" evidence="6">
    <location>
        <begin position="153"/>
        <end position="174"/>
    </location>
</feature>
<feature type="transmembrane region" description="Helical" evidence="6">
    <location>
        <begin position="339"/>
        <end position="362"/>
    </location>
</feature>
<evidence type="ECO:0000256" key="2">
    <source>
        <dbReference type="ARBA" id="ARBA00007367"/>
    </source>
</evidence>
<dbReference type="Proteomes" id="UP000728032">
    <property type="component" value="Unassembled WGS sequence"/>
</dbReference>
<evidence type="ECO:0000256" key="1">
    <source>
        <dbReference type="ARBA" id="ARBA00004141"/>
    </source>
</evidence>
<organism evidence="8">
    <name type="scientific">Oppiella nova</name>
    <dbReference type="NCBI Taxonomy" id="334625"/>
    <lineage>
        <taxon>Eukaryota</taxon>
        <taxon>Metazoa</taxon>
        <taxon>Ecdysozoa</taxon>
        <taxon>Arthropoda</taxon>
        <taxon>Chelicerata</taxon>
        <taxon>Arachnida</taxon>
        <taxon>Acari</taxon>
        <taxon>Acariformes</taxon>
        <taxon>Sarcoptiformes</taxon>
        <taxon>Oribatida</taxon>
        <taxon>Brachypylina</taxon>
        <taxon>Oppioidea</taxon>
        <taxon>Oppiidae</taxon>
        <taxon>Oppiella</taxon>
    </lineage>
</organism>
<dbReference type="AlphaFoldDB" id="A0A7R9QNN7"/>
<dbReference type="GO" id="GO:0016020">
    <property type="term" value="C:membrane"/>
    <property type="evidence" value="ECO:0007669"/>
    <property type="project" value="UniProtKB-SubCell"/>
</dbReference>
<sequence length="461" mass="50302">MGQLNLTKIIDLSYQRLSHFVIIILFWSLLWSLYGDPALPVGGHLFHLIILFIVSCISAQMCQLIYCPPLFGSLIVGFIYGNVSDVTLNTEVSSMLRSASLVVILLEAGLELDPKVIRKMSFVCLRMAFVPLIVEVLAITFATYFLIDFPLKWGFLLGFVLAAASPAIVVPGMLKLQEKRLGVDKGIPTLVIAAASIDDIMAITGFSICLGQVFTSDTSMAWTVLKGPVEAVVGVVAAIAIGIFLWYVPKDKESKLERIVLLLLFGLVSMFVSQSLDFESFGTIATIVLSFVAAIKWRDNGRDKPILTTLKISWSVFEPLLFALIGFEVKISDLRSNAIGFAILALIIALILRTIASMVVIIGANLNLKEKIYVSIAWTPKATVQAAIGSVALDLAQQRDDPRLKELATIVLTVSVLSILITAPLGAIWITCMGSRCLKKAVPIEDTPLQECNTICHDLKT</sequence>
<dbReference type="PANTHER" id="PTHR31102">
    <property type="match status" value="1"/>
</dbReference>
<evidence type="ECO:0000259" key="7">
    <source>
        <dbReference type="Pfam" id="PF00999"/>
    </source>
</evidence>
<keyword evidence="5 6" id="KW-0472">Membrane</keyword>
<reference evidence="8" key="1">
    <citation type="submission" date="2020-11" db="EMBL/GenBank/DDBJ databases">
        <authorList>
            <person name="Tran Van P."/>
        </authorList>
    </citation>
    <scope>NUCLEOTIDE SEQUENCE</scope>
</reference>
<evidence type="ECO:0000256" key="6">
    <source>
        <dbReference type="SAM" id="Phobius"/>
    </source>
</evidence>
<feature type="transmembrane region" description="Helical" evidence="6">
    <location>
        <begin position="17"/>
        <end position="34"/>
    </location>
</feature>
<name>A0A7R9QNN7_9ACAR</name>
<accession>A0A7R9QNN7</accession>